<dbReference type="InterPro" id="IPR036085">
    <property type="entry name" value="PAZ_dom_sf"/>
</dbReference>
<dbReference type="PROSITE" id="PS50821">
    <property type="entry name" value="PAZ"/>
    <property type="match status" value="1"/>
</dbReference>
<dbReference type="InterPro" id="IPR032473">
    <property type="entry name" value="Argonaute_Mid_dom"/>
</dbReference>
<sequence length="942" mass="104733">MQAAPGKGRGRGRARVLPGTGGFPVATTALLTEATRALQQRRLQHALPEAPLPETPPETPSPKSASPLRPGDHCKAQTKPVLSNGKTALVQRSDVVGITLAPRAGAFPARPGYGREGHPIAILANHFELQLPTGLFYHYDVDIGSLRHSGAVQSVISKDCKRRVFQLLVRQHEHHLNGNLPVFDGQKNMYTRKSLNFQKKVFNVTMEEEGRKPDTFVVSIQYAATLDMSLLQAVYDKKLKEVPQAVVQAFDIVLRYGPSTVHAMVGRSVFTPPGNFSSIGGGLELWHGYQTSVRPAQWKPLLNVNTVATAFFEGGPLLELVSKVLGDRRGNLDLNQTRRLNDIQFVKLNKKLKKLKIKVTHLPYPRKYIIERVTRATANEIEFGDPPITVAAYFASKYRPLRFPYLPCIEVGTKKNYIPLEVCVVLDGQHCRQKLDENQTATVVKKAAVPPAERFQNIQGAVQDCIKNNKEYLDHFGIHISTDPVKVQARVLPAPDVLYKNNVPVSPRNGAWEIQGTEFYQPANMTKWSVLSLCNTRFCPRPAIEKFVSMVISHGKKLGMSVEPPQAIKECGQNNRLLNVLRKEKETIPGLQIVFVVVVNKSPFYNELKSAGETEIGVMTQCVTDKSITNKCNPMLVNNILQKVNAKLGGVNNTIPKSVKSVIFSKPVIVMGADVTHPGAKEFNRPSIAAVVASTDPFAFRYITAFRIQKQNMEVKARVEIIEDMKNIAKELLLGFYNANNQIRPHKILFYRDGVSESQFRQVLDHELAAIRAACMELEPGYEPGITFLTVQKRHHTRFMPENRRDGCGKSGNIPPGTTIDTTVTHPVDFDFFLCSHFGIQGTSRPAHYYVLWDDNEFTADALQKLTFGLCHTYARCARSVSIPVPVYYAHHATQRAKCYVDARSDIYDSAGSSSGGTLPSMDFLDAAISVQSLMKGAMFFV</sequence>
<dbReference type="InterPro" id="IPR003100">
    <property type="entry name" value="PAZ_dom"/>
</dbReference>
<dbReference type="Pfam" id="PF16488">
    <property type="entry name" value="ArgoL2"/>
    <property type="match status" value="1"/>
</dbReference>
<dbReference type="InterPro" id="IPR032472">
    <property type="entry name" value="ArgoL2"/>
</dbReference>
<dbReference type="CDD" id="cd04657">
    <property type="entry name" value="Piwi_ago-like"/>
    <property type="match status" value="1"/>
</dbReference>
<dbReference type="Gene3D" id="2.170.260.10">
    <property type="entry name" value="paz domain"/>
    <property type="match status" value="1"/>
</dbReference>
<dbReference type="PROSITE" id="PS50822">
    <property type="entry name" value="PIWI"/>
    <property type="match status" value="1"/>
</dbReference>
<dbReference type="InterPro" id="IPR012337">
    <property type="entry name" value="RNaseH-like_sf"/>
</dbReference>
<dbReference type="EMBL" id="GANP01013831">
    <property type="protein sequence ID" value="JAB70637.1"/>
    <property type="molecule type" value="mRNA"/>
</dbReference>
<feature type="region of interest" description="Disordered" evidence="1">
    <location>
        <begin position="48"/>
        <end position="79"/>
    </location>
</feature>
<dbReference type="Pfam" id="PF08699">
    <property type="entry name" value="ArgoL1"/>
    <property type="match status" value="1"/>
</dbReference>
<feature type="domain" description="PAZ" evidence="2">
    <location>
        <begin position="316"/>
        <end position="427"/>
    </location>
</feature>
<evidence type="ECO:0000256" key="1">
    <source>
        <dbReference type="SAM" id="MobiDB-lite"/>
    </source>
</evidence>
<dbReference type="CDD" id="cd02846">
    <property type="entry name" value="PAZ_argonaute_like"/>
    <property type="match status" value="1"/>
</dbReference>
<evidence type="ECO:0000313" key="4">
    <source>
        <dbReference type="EMBL" id="JAB70637.1"/>
    </source>
</evidence>
<evidence type="ECO:0000259" key="2">
    <source>
        <dbReference type="PROSITE" id="PS50821"/>
    </source>
</evidence>
<dbReference type="InterPro" id="IPR003165">
    <property type="entry name" value="Piwi"/>
</dbReference>
<protein>
    <submittedName>
        <fullName evidence="4">Putative negative regulation of translation involved in protein silencing by mirna</fullName>
    </submittedName>
</protein>
<dbReference type="Pfam" id="PF02170">
    <property type="entry name" value="PAZ"/>
    <property type="match status" value="1"/>
</dbReference>
<dbReference type="PANTHER" id="PTHR22891">
    <property type="entry name" value="EUKARYOTIC TRANSLATION INITIATION FACTOR 2C"/>
    <property type="match status" value="1"/>
</dbReference>
<evidence type="ECO:0000259" key="3">
    <source>
        <dbReference type="PROSITE" id="PS50822"/>
    </source>
</evidence>
<dbReference type="Gene3D" id="3.30.420.10">
    <property type="entry name" value="Ribonuclease H-like superfamily/Ribonuclease H"/>
    <property type="match status" value="1"/>
</dbReference>
<dbReference type="GO" id="GO:0003723">
    <property type="term" value="F:RNA binding"/>
    <property type="evidence" value="ECO:0007669"/>
    <property type="project" value="InterPro"/>
</dbReference>
<feature type="compositionally biased region" description="Pro residues" evidence="1">
    <location>
        <begin position="50"/>
        <end position="60"/>
    </location>
</feature>
<dbReference type="InterPro" id="IPR036397">
    <property type="entry name" value="RNaseH_sf"/>
</dbReference>
<name>V5H812_IXORI</name>
<dbReference type="SUPFAM" id="SSF53098">
    <property type="entry name" value="Ribonuclease H-like"/>
    <property type="match status" value="1"/>
</dbReference>
<dbReference type="Gene3D" id="3.40.50.2300">
    <property type="match status" value="1"/>
</dbReference>
<dbReference type="SMART" id="SM00950">
    <property type="entry name" value="Piwi"/>
    <property type="match status" value="1"/>
</dbReference>
<dbReference type="Pfam" id="PF16486">
    <property type="entry name" value="ArgoN"/>
    <property type="match status" value="1"/>
</dbReference>
<reference evidence="4" key="1">
    <citation type="journal article" date="2015" name="Sci. Rep.">
        <title>Tissue- and time-dependent transcription in Ixodes ricinus salivary glands and midguts when blood feeding on the vertebrate host.</title>
        <authorList>
            <person name="Kotsyfakis M."/>
            <person name="Schwarz A."/>
            <person name="Erhart J."/>
            <person name="Ribeiro J.M."/>
        </authorList>
    </citation>
    <scope>NUCLEOTIDE SEQUENCE</scope>
    <source>
        <tissue evidence="4">Salivary gland and midgut</tissue>
    </source>
</reference>
<dbReference type="SUPFAM" id="SSF101690">
    <property type="entry name" value="PAZ domain"/>
    <property type="match status" value="1"/>
</dbReference>
<dbReference type="Pfam" id="PF02171">
    <property type="entry name" value="Piwi"/>
    <property type="match status" value="1"/>
</dbReference>
<dbReference type="SMART" id="SM01163">
    <property type="entry name" value="DUF1785"/>
    <property type="match status" value="1"/>
</dbReference>
<dbReference type="InterPro" id="IPR032474">
    <property type="entry name" value="Argonaute_N"/>
</dbReference>
<feature type="domain" description="Piwi" evidence="3">
    <location>
        <begin position="592"/>
        <end position="902"/>
    </location>
</feature>
<dbReference type="InterPro" id="IPR045246">
    <property type="entry name" value="Piwi_ago-like"/>
</dbReference>
<accession>V5H812</accession>
<dbReference type="GO" id="GO:0034587">
    <property type="term" value="P:piRNA processing"/>
    <property type="evidence" value="ECO:0007669"/>
    <property type="project" value="UniProtKB-ARBA"/>
</dbReference>
<dbReference type="Pfam" id="PF16487">
    <property type="entry name" value="ArgoMid"/>
    <property type="match status" value="1"/>
</dbReference>
<feature type="region of interest" description="Disordered" evidence="1">
    <location>
        <begin position="1"/>
        <end position="23"/>
    </location>
</feature>
<organism evidence="4">
    <name type="scientific">Ixodes ricinus</name>
    <name type="common">Common tick</name>
    <name type="synonym">Acarus ricinus</name>
    <dbReference type="NCBI Taxonomy" id="34613"/>
    <lineage>
        <taxon>Eukaryota</taxon>
        <taxon>Metazoa</taxon>
        <taxon>Ecdysozoa</taxon>
        <taxon>Arthropoda</taxon>
        <taxon>Chelicerata</taxon>
        <taxon>Arachnida</taxon>
        <taxon>Acari</taxon>
        <taxon>Parasitiformes</taxon>
        <taxon>Ixodida</taxon>
        <taxon>Ixodoidea</taxon>
        <taxon>Ixodidae</taxon>
        <taxon>Ixodinae</taxon>
        <taxon>Ixodes</taxon>
    </lineage>
</organism>
<dbReference type="InterPro" id="IPR014811">
    <property type="entry name" value="ArgoL1"/>
</dbReference>
<proteinExistence type="evidence at transcript level"/>
<dbReference type="AlphaFoldDB" id="V5H812"/>